<dbReference type="SUPFAM" id="SSF57850">
    <property type="entry name" value="RING/U-box"/>
    <property type="match status" value="1"/>
</dbReference>
<dbReference type="GO" id="GO:0061630">
    <property type="term" value="F:ubiquitin protein ligase activity"/>
    <property type="evidence" value="ECO:0007669"/>
    <property type="project" value="UniProtKB-EC"/>
</dbReference>
<name>A0A816MFM1_9BILA</name>
<evidence type="ECO:0000256" key="3">
    <source>
        <dbReference type="ARBA" id="ARBA00012483"/>
    </source>
</evidence>
<dbReference type="PANTHER" id="PTHR12268:SF13">
    <property type="entry name" value="E3 UBIQUITIN-PROTEIN LIGASE KCMF1"/>
    <property type="match status" value="1"/>
</dbReference>
<dbReference type="PROSITE" id="PS01357">
    <property type="entry name" value="ZF_ZZ_1"/>
    <property type="match status" value="1"/>
</dbReference>
<evidence type="ECO:0000256" key="5">
    <source>
        <dbReference type="ARBA" id="ARBA00022723"/>
    </source>
</evidence>
<reference evidence="10" key="1">
    <citation type="submission" date="2021-02" db="EMBL/GenBank/DDBJ databases">
        <authorList>
            <person name="Nowell W R."/>
        </authorList>
    </citation>
    <scope>NUCLEOTIDE SEQUENCE</scope>
</reference>
<keyword evidence="5" id="KW-0479">Metal-binding</keyword>
<evidence type="ECO:0000256" key="8">
    <source>
        <dbReference type="PROSITE-ProRule" id="PRU00228"/>
    </source>
</evidence>
<gene>
    <name evidence="11" type="ORF">UXM345_LOCUS22894</name>
    <name evidence="10" type="ORF">XDN619_LOCUS2862</name>
</gene>
<dbReference type="GO" id="GO:0008270">
    <property type="term" value="F:zinc ion binding"/>
    <property type="evidence" value="ECO:0007669"/>
    <property type="project" value="UniProtKB-KW"/>
</dbReference>
<dbReference type="EC" id="2.3.2.27" evidence="3"/>
<keyword evidence="6 8" id="KW-0863">Zinc-finger</keyword>
<evidence type="ECO:0000313" key="12">
    <source>
        <dbReference type="Proteomes" id="UP000663887"/>
    </source>
</evidence>
<comment type="catalytic activity">
    <reaction evidence="1">
        <text>S-ubiquitinyl-[E2 ubiquitin-conjugating enzyme]-L-cysteine + [acceptor protein]-L-lysine = [E2 ubiquitin-conjugating enzyme]-L-cysteine + N(6)-ubiquitinyl-[acceptor protein]-L-lysine.</text>
        <dbReference type="EC" id="2.3.2.27"/>
    </reaction>
</comment>
<sequence length="192" mass="22572">MSIHHGVSCDLCRKISFSDRRYKCLICNDFDLCSVCYDEKQNLTAIQTHSINHSMQIIITKHDFDHIYFGFKHSRHSLLLSLSCPYCHQNGFTLNLLNQHIQDRHNISLYSVLCPICFVRRNNLCQHLNQHLDENINLNIKTFKPLNLNEKQVKPTQESLLAKLMSNNYQNRNESEQRNLFVYSLLTDLFGQ</sequence>
<dbReference type="EMBL" id="CAJNRG010000255">
    <property type="protein sequence ID" value="CAF1991271.1"/>
    <property type="molecule type" value="Genomic_DNA"/>
</dbReference>
<dbReference type="GO" id="GO:0099536">
    <property type="term" value="P:synaptic signaling"/>
    <property type="evidence" value="ECO:0007669"/>
    <property type="project" value="TreeGrafter"/>
</dbReference>
<dbReference type="SMART" id="SM00291">
    <property type="entry name" value="ZnF_ZZ"/>
    <property type="match status" value="1"/>
</dbReference>
<dbReference type="Pfam" id="PF00569">
    <property type="entry name" value="ZZ"/>
    <property type="match status" value="1"/>
</dbReference>
<dbReference type="Proteomes" id="UP000663887">
    <property type="component" value="Unassembled WGS sequence"/>
</dbReference>
<evidence type="ECO:0000256" key="4">
    <source>
        <dbReference type="ARBA" id="ARBA00022679"/>
    </source>
</evidence>
<dbReference type="PROSITE" id="PS50135">
    <property type="entry name" value="ZF_ZZ_2"/>
    <property type="match status" value="1"/>
</dbReference>
<dbReference type="InterPro" id="IPR008598">
    <property type="entry name" value="Di19_Zn-bd"/>
</dbReference>
<evidence type="ECO:0000256" key="6">
    <source>
        <dbReference type="ARBA" id="ARBA00022771"/>
    </source>
</evidence>
<evidence type="ECO:0000313" key="11">
    <source>
        <dbReference type="EMBL" id="CAF4112133.1"/>
    </source>
</evidence>
<organism evidence="10 12">
    <name type="scientific">Rotaria magnacalcarata</name>
    <dbReference type="NCBI Taxonomy" id="392030"/>
    <lineage>
        <taxon>Eukaryota</taxon>
        <taxon>Metazoa</taxon>
        <taxon>Spiralia</taxon>
        <taxon>Gnathifera</taxon>
        <taxon>Rotifera</taxon>
        <taxon>Eurotatoria</taxon>
        <taxon>Bdelloidea</taxon>
        <taxon>Philodinida</taxon>
        <taxon>Philodinidae</taxon>
        <taxon>Rotaria</taxon>
    </lineage>
</organism>
<dbReference type="Gene3D" id="3.30.60.90">
    <property type="match status" value="1"/>
</dbReference>
<proteinExistence type="inferred from homology"/>
<dbReference type="EMBL" id="CAJOBF010003850">
    <property type="protein sequence ID" value="CAF4112133.1"/>
    <property type="molecule type" value="Genomic_DNA"/>
</dbReference>
<comment type="similarity">
    <text evidence="2">Belongs to the KCMF1 family.</text>
</comment>
<dbReference type="InterPro" id="IPR050774">
    <property type="entry name" value="KCMF1/Dystrophin"/>
</dbReference>
<dbReference type="Proteomes" id="UP000663842">
    <property type="component" value="Unassembled WGS sequence"/>
</dbReference>
<keyword evidence="4" id="KW-0808">Transferase</keyword>
<dbReference type="AlphaFoldDB" id="A0A816MFM1"/>
<accession>A0A816MFM1</accession>
<dbReference type="Pfam" id="PF05605">
    <property type="entry name" value="zf-Di19"/>
    <property type="match status" value="1"/>
</dbReference>
<protein>
    <recommendedName>
        <fullName evidence="3">RING-type E3 ubiquitin transferase</fullName>
        <ecNumber evidence="3">2.3.2.27</ecNumber>
    </recommendedName>
</protein>
<evidence type="ECO:0000259" key="9">
    <source>
        <dbReference type="PROSITE" id="PS50135"/>
    </source>
</evidence>
<dbReference type="GO" id="GO:0005886">
    <property type="term" value="C:plasma membrane"/>
    <property type="evidence" value="ECO:0007669"/>
    <property type="project" value="TreeGrafter"/>
</dbReference>
<feature type="domain" description="ZZ-type" evidence="9">
    <location>
        <begin position="4"/>
        <end position="63"/>
    </location>
</feature>
<evidence type="ECO:0000313" key="10">
    <source>
        <dbReference type="EMBL" id="CAF1991271.1"/>
    </source>
</evidence>
<keyword evidence="7" id="KW-0862">Zinc</keyword>
<evidence type="ECO:0000256" key="1">
    <source>
        <dbReference type="ARBA" id="ARBA00000900"/>
    </source>
</evidence>
<dbReference type="GO" id="GO:0045202">
    <property type="term" value="C:synapse"/>
    <property type="evidence" value="ECO:0007669"/>
    <property type="project" value="GOC"/>
</dbReference>
<evidence type="ECO:0000256" key="2">
    <source>
        <dbReference type="ARBA" id="ARBA00010938"/>
    </source>
</evidence>
<dbReference type="InterPro" id="IPR043145">
    <property type="entry name" value="Znf_ZZ_sf"/>
</dbReference>
<dbReference type="InterPro" id="IPR000433">
    <property type="entry name" value="Znf_ZZ"/>
</dbReference>
<comment type="caution">
    <text evidence="10">The sequence shown here is derived from an EMBL/GenBank/DDBJ whole genome shotgun (WGS) entry which is preliminary data.</text>
</comment>
<evidence type="ECO:0000256" key="7">
    <source>
        <dbReference type="ARBA" id="ARBA00022833"/>
    </source>
</evidence>
<dbReference type="PANTHER" id="PTHR12268">
    <property type="entry name" value="E3 UBIQUITIN-PROTEIN LIGASE KCMF1"/>
    <property type="match status" value="1"/>
</dbReference>